<reference evidence="1 2" key="1">
    <citation type="submission" date="2024-04" db="EMBL/GenBank/DDBJ databases">
        <title>Tritrichomonas musculus Genome.</title>
        <authorList>
            <person name="Alves-Ferreira E."/>
            <person name="Grigg M."/>
            <person name="Lorenzi H."/>
            <person name="Galac M."/>
        </authorList>
    </citation>
    <scope>NUCLEOTIDE SEQUENCE [LARGE SCALE GENOMIC DNA]</scope>
    <source>
        <strain evidence="1 2">EAF2021</strain>
    </source>
</reference>
<dbReference type="InterPro" id="IPR036872">
    <property type="entry name" value="CH_dom_sf"/>
</dbReference>
<evidence type="ECO:0000313" key="2">
    <source>
        <dbReference type="Proteomes" id="UP001470230"/>
    </source>
</evidence>
<dbReference type="SUPFAM" id="SSF116907">
    <property type="entry name" value="Hook domain"/>
    <property type="match status" value="1"/>
</dbReference>
<organism evidence="1 2">
    <name type="scientific">Tritrichomonas musculus</name>
    <dbReference type="NCBI Taxonomy" id="1915356"/>
    <lineage>
        <taxon>Eukaryota</taxon>
        <taxon>Metamonada</taxon>
        <taxon>Parabasalia</taxon>
        <taxon>Tritrichomonadida</taxon>
        <taxon>Tritrichomonadidae</taxon>
        <taxon>Tritrichomonas</taxon>
    </lineage>
</organism>
<dbReference type="Gene3D" id="1.10.418.10">
    <property type="entry name" value="Calponin-like domain"/>
    <property type="match status" value="1"/>
</dbReference>
<dbReference type="EMBL" id="JAPFFF010000017">
    <property type="protein sequence ID" value="KAK8864008.1"/>
    <property type="molecule type" value="Genomic_DNA"/>
</dbReference>
<protein>
    <recommendedName>
        <fullName evidence="3">Calponin-homology (CH) domain-containing protein</fullName>
    </recommendedName>
</protein>
<keyword evidence="2" id="KW-1185">Reference proteome</keyword>
<sequence>MNSVQIDRYNRILFYVRSFEGVTNYNCPSLESLRDGYIFTTIYNQMTNSANMLDTSLLKSRCETCDWLHCAFNLSKLYSHIKPEFELLGIYYPINLSKIAKNGDLEQICAFIKMLLRYSLKCPKKEEFEQKFRSLPTLNQVAVLLGIQINQS</sequence>
<evidence type="ECO:0000313" key="1">
    <source>
        <dbReference type="EMBL" id="KAK8864008.1"/>
    </source>
</evidence>
<evidence type="ECO:0008006" key="3">
    <source>
        <dbReference type="Google" id="ProtNLM"/>
    </source>
</evidence>
<proteinExistence type="predicted"/>
<dbReference type="Proteomes" id="UP001470230">
    <property type="component" value="Unassembled WGS sequence"/>
</dbReference>
<gene>
    <name evidence="1" type="ORF">M9Y10_011702</name>
</gene>
<name>A0ABR2IMC6_9EUKA</name>
<accession>A0ABR2IMC6</accession>
<comment type="caution">
    <text evidence="1">The sequence shown here is derived from an EMBL/GenBank/DDBJ whole genome shotgun (WGS) entry which is preliminary data.</text>
</comment>